<reference evidence="1" key="2">
    <citation type="journal article" date="2015" name="Data Brief">
        <title>Shoot transcriptome of the giant reed, Arundo donax.</title>
        <authorList>
            <person name="Barrero R.A."/>
            <person name="Guerrero F.D."/>
            <person name="Moolhuijzen P."/>
            <person name="Goolsby J.A."/>
            <person name="Tidwell J."/>
            <person name="Bellgard S.E."/>
            <person name="Bellgard M.I."/>
        </authorList>
    </citation>
    <scope>NUCLEOTIDE SEQUENCE</scope>
    <source>
        <tissue evidence="1">Shoot tissue taken approximately 20 cm above the soil surface</tissue>
    </source>
</reference>
<name>A0A0A9GC55_ARUDO</name>
<sequence length="65" mass="7081">MIEAWFSASEKIAILSSSAGFLPTAKRELMLPRAVITAMLAENPVGQRRQSSFFFNSASDSSTNL</sequence>
<dbReference type="EMBL" id="GBRH01175814">
    <property type="protein sequence ID" value="JAE22082.1"/>
    <property type="molecule type" value="Transcribed_RNA"/>
</dbReference>
<organism evidence="1">
    <name type="scientific">Arundo donax</name>
    <name type="common">Giant reed</name>
    <name type="synonym">Donax arundinaceus</name>
    <dbReference type="NCBI Taxonomy" id="35708"/>
    <lineage>
        <taxon>Eukaryota</taxon>
        <taxon>Viridiplantae</taxon>
        <taxon>Streptophyta</taxon>
        <taxon>Embryophyta</taxon>
        <taxon>Tracheophyta</taxon>
        <taxon>Spermatophyta</taxon>
        <taxon>Magnoliopsida</taxon>
        <taxon>Liliopsida</taxon>
        <taxon>Poales</taxon>
        <taxon>Poaceae</taxon>
        <taxon>PACMAD clade</taxon>
        <taxon>Arundinoideae</taxon>
        <taxon>Arundineae</taxon>
        <taxon>Arundo</taxon>
    </lineage>
</organism>
<reference evidence="1" key="1">
    <citation type="submission" date="2014-09" db="EMBL/GenBank/DDBJ databases">
        <authorList>
            <person name="Magalhaes I.L.F."/>
            <person name="Oliveira U."/>
            <person name="Santos F.R."/>
            <person name="Vidigal T.H.D.A."/>
            <person name="Brescovit A.D."/>
            <person name="Santos A.J."/>
        </authorList>
    </citation>
    <scope>NUCLEOTIDE SEQUENCE</scope>
    <source>
        <tissue evidence="1">Shoot tissue taken approximately 20 cm above the soil surface</tissue>
    </source>
</reference>
<protein>
    <submittedName>
        <fullName evidence="1">Cl1004_1</fullName>
    </submittedName>
</protein>
<accession>A0A0A9GC55</accession>
<dbReference type="AlphaFoldDB" id="A0A0A9GC55"/>
<evidence type="ECO:0000313" key="1">
    <source>
        <dbReference type="EMBL" id="JAE22082.1"/>
    </source>
</evidence>
<proteinExistence type="predicted"/>